<accession>A0A200QM95</accession>
<organism evidence="1 2">
    <name type="scientific">Macleaya cordata</name>
    <name type="common">Five-seeded plume-poppy</name>
    <name type="synonym">Bocconia cordata</name>
    <dbReference type="NCBI Taxonomy" id="56857"/>
    <lineage>
        <taxon>Eukaryota</taxon>
        <taxon>Viridiplantae</taxon>
        <taxon>Streptophyta</taxon>
        <taxon>Embryophyta</taxon>
        <taxon>Tracheophyta</taxon>
        <taxon>Spermatophyta</taxon>
        <taxon>Magnoliopsida</taxon>
        <taxon>Ranunculales</taxon>
        <taxon>Papaveraceae</taxon>
        <taxon>Papaveroideae</taxon>
        <taxon>Macleaya</taxon>
    </lineage>
</organism>
<dbReference type="PANTHER" id="PTHR36396:SF1">
    <property type="entry name" value="MALTASE-GLUCOAMYLASE, INTESTINAL PROTEIN"/>
    <property type="match status" value="1"/>
</dbReference>
<protein>
    <submittedName>
        <fullName evidence="1">Uncharacterized protein</fullName>
    </submittedName>
</protein>
<dbReference type="InParanoid" id="A0A200QM95"/>
<reference evidence="1 2" key="1">
    <citation type="journal article" date="2017" name="Mol. Plant">
        <title>The Genome of Medicinal Plant Macleaya cordata Provides New Insights into Benzylisoquinoline Alkaloids Metabolism.</title>
        <authorList>
            <person name="Liu X."/>
            <person name="Liu Y."/>
            <person name="Huang P."/>
            <person name="Ma Y."/>
            <person name="Qing Z."/>
            <person name="Tang Q."/>
            <person name="Cao H."/>
            <person name="Cheng P."/>
            <person name="Zheng Y."/>
            <person name="Yuan Z."/>
            <person name="Zhou Y."/>
            <person name="Liu J."/>
            <person name="Tang Z."/>
            <person name="Zhuo Y."/>
            <person name="Zhang Y."/>
            <person name="Yu L."/>
            <person name="Huang J."/>
            <person name="Yang P."/>
            <person name="Peng Q."/>
            <person name="Zhang J."/>
            <person name="Jiang W."/>
            <person name="Zhang Z."/>
            <person name="Lin K."/>
            <person name="Ro D.K."/>
            <person name="Chen X."/>
            <person name="Xiong X."/>
            <person name="Shang Y."/>
            <person name="Huang S."/>
            <person name="Zeng J."/>
        </authorList>
    </citation>
    <scope>NUCLEOTIDE SEQUENCE [LARGE SCALE GENOMIC DNA]</scope>
    <source>
        <strain evidence="2">cv. BLH2017</strain>
        <tissue evidence="1">Root</tissue>
    </source>
</reference>
<evidence type="ECO:0000313" key="1">
    <source>
        <dbReference type="EMBL" id="OVA11557.1"/>
    </source>
</evidence>
<sequence>MFLEVTCKSSGKVRRFAGGTESRFALYLINKKLDIGLPPALYIEAVKEGEEPVNFGPTSVLVDYGHGWKLQTVTEEAVPGKEKGVQPIYKQNPTYVVTQPRCIELPYVMSAILINHLDQMVSVLLEDPRAR</sequence>
<dbReference type="STRING" id="56857.A0A200QM95"/>
<dbReference type="Proteomes" id="UP000195402">
    <property type="component" value="Unassembled WGS sequence"/>
</dbReference>
<dbReference type="PANTHER" id="PTHR36396">
    <property type="entry name" value="MALTASE-GLUCOAMYLASE, INTESTINAL PROTEIN"/>
    <property type="match status" value="1"/>
</dbReference>
<dbReference type="AlphaFoldDB" id="A0A200QM95"/>
<proteinExistence type="predicted"/>
<comment type="caution">
    <text evidence="1">The sequence shown here is derived from an EMBL/GenBank/DDBJ whole genome shotgun (WGS) entry which is preliminary data.</text>
</comment>
<name>A0A200QM95_MACCD</name>
<gene>
    <name evidence="1" type="ORF">BVC80_1017g15</name>
</gene>
<keyword evidence="2" id="KW-1185">Reference proteome</keyword>
<dbReference type="OrthoDB" id="1932454at2759"/>
<dbReference type="EMBL" id="MVGT01001671">
    <property type="protein sequence ID" value="OVA11557.1"/>
    <property type="molecule type" value="Genomic_DNA"/>
</dbReference>
<dbReference type="FunCoup" id="A0A200QM95">
    <property type="interactions" value="1233"/>
</dbReference>
<evidence type="ECO:0000313" key="2">
    <source>
        <dbReference type="Proteomes" id="UP000195402"/>
    </source>
</evidence>